<dbReference type="Proteomes" id="UP000887159">
    <property type="component" value="Unassembled WGS sequence"/>
</dbReference>
<comment type="caution">
    <text evidence="1">The sequence shown here is derived from an EMBL/GenBank/DDBJ whole genome shotgun (WGS) entry which is preliminary data.</text>
</comment>
<dbReference type="AlphaFoldDB" id="A0A8X6VJR8"/>
<evidence type="ECO:0000313" key="1">
    <source>
        <dbReference type="EMBL" id="GFY10253.1"/>
    </source>
</evidence>
<keyword evidence="2" id="KW-1185">Reference proteome</keyword>
<gene>
    <name evidence="1" type="ORF">TNCV_2629321</name>
</gene>
<reference evidence="1" key="1">
    <citation type="submission" date="2020-08" db="EMBL/GenBank/DDBJ databases">
        <title>Multicomponent nature underlies the extraordinary mechanical properties of spider dragline silk.</title>
        <authorList>
            <person name="Kono N."/>
            <person name="Nakamura H."/>
            <person name="Mori M."/>
            <person name="Yoshida Y."/>
            <person name="Ohtoshi R."/>
            <person name="Malay A.D."/>
            <person name="Moran D.A.P."/>
            <person name="Tomita M."/>
            <person name="Numata K."/>
            <person name="Arakawa K."/>
        </authorList>
    </citation>
    <scope>NUCLEOTIDE SEQUENCE</scope>
</reference>
<name>A0A8X6VJR8_TRICX</name>
<accession>A0A8X6VJR8</accession>
<proteinExistence type="predicted"/>
<evidence type="ECO:0000313" key="2">
    <source>
        <dbReference type="Proteomes" id="UP000887159"/>
    </source>
</evidence>
<dbReference type="EMBL" id="BMAU01021296">
    <property type="protein sequence ID" value="GFY10253.1"/>
    <property type="molecule type" value="Genomic_DNA"/>
</dbReference>
<organism evidence="1 2">
    <name type="scientific">Trichonephila clavipes</name>
    <name type="common">Golden silk orbweaver</name>
    <name type="synonym">Nephila clavipes</name>
    <dbReference type="NCBI Taxonomy" id="2585209"/>
    <lineage>
        <taxon>Eukaryota</taxon>
        <taxon>Metazoa</taxon>
        <taxon>Ecdysozoa</taxon>
        <taxon>Arthropoda</taxon>
        <taxon>Chelicerata</taxon>
        <taxon>Arachnida</taxon>
        <taxon>Araneae</taxon>
        <taxon>Araneomorphae</taxon>
        <taxon>Entelegynae</taxon>
        <taxon>Araneoidea</taxon>
        <taxon>Nephilidae</taxon>
        <taxon>Trichonephila</taxon>
    </lineage>
</organism>
<sequence length="158" mass="17600">MSAPCFPRHAFWKGKLYKESLTMLGEATIDVPCHLLGGGEKVQTAGPISFVNFRPGRQEFMGPSTKETGGEEVFVPGLTSPGQHGRAGTKSVNRVCRQCRRGMQMFVYLPSVLVGKYRSGRLSSSQIPIQNFLTVVEMFQDIEHIFTVYIFSKLKIIP</sequence>
<protein>
    <submittedName>
        <fullName evidence="1">Uncharacterized protein</fullName>
    </submittedName>
</protein>